<gene>
    <name evidence="1" type="ORF">B4N89_45180</name>
</gene>
<protein>
    <submittedName>
        <fullName evidence="1">Uncharacterized protein</fullName>
    </submittedName>
</protein>
<proteinExistence type="predicted"/>
<reference evidence="1 2" key="1">
    <citation type="submission" date="2017-03" db="EMBL/GenBank/DDBJ databases">
        <title>Draft genome sequence of Streptomyces scabrisporus NF3, endophyte isolated from Amphipterygium adstringens.</title>
        <authorList>
            <person name="Vazquez M."/>
            <person name="Ceapa C.D."/>
            <person name="Rodriguez Luna D."/>
            <person name="Sanchez Esquivel S."/>
        </authorList>
    </citation>
    <scope>NUCLEOTIDE SEQUENCE [LARGE SCALE GENOMIC DNA]</scope>
    <source>
        <strain evidence="1 2">NF3</strain>
    </source>
</reference>
<accession>A0A1T3NIY3</accession>
<name>A0A1T3NIY3_9ACTN</name>
<evidence type="ECO:0000313" key="2">
    <source>
        <dbReference type="Proteomes" id="UP000190037"/>
    </source>
</evidence>
<comment type="caution">
    <text evidence="1">The sequence shown here is derived from an EMBL/GenBank/DDBJ whole genome shotgun (WGS) entry which is preliminary data.</text>
</comment>
<dbReference type="EMBL" id="MWQN01000005">
    <property type="protein sequence ID" value="OPC76685.1"/>
    <property type="molecule type" value="Genomic_DNA"/>
</dbReference>
<keyword evidence="2" id="KW-1185">Reference proteome</keyword>
<evidence type="ECO:0000313" key="1">
    <source>
        <dbReference type="EMBL" id="OPC76685.1"/>
    </source>
</evidence>
<dbReference type="Proteomes" id="UP000190037">
    <property type="component" value="Unassembled WGS sequence"/>
</dbReference>
<sequence length="368" mass="38758">MKALPRTRSVDTSVRILGRDGTVRLSATEPPTTVAVTIPGAHCNEEFTCSLRHLDQVRAVMHGPRIQLVRVDDGLLLVDGHTQARLPAHGKPRPEPPRIPITPSLSIELFHRQARSVLTLGAVAGKDLSAPLFLDVLMGSGPDAIGIHATDGRTISVQTSIDPASPEEDAQPAWCRVPAEALSSLHDVLGTAVDRVVVEGARDARGDHAVRIVAEAGDIHAEVSTRGHPFRLPAPRRPHQDVRTANLTVGQVRALARAARELGRPGVSTSLATDPAVSVWHVQGTNPDGLVIVKSLTGGSVPPSVVATTLADPVRFERAVDAMSTSLGSHCPAVLSIDGTGPGSGLTVQAAEPGLSWTVRMAGRRPLE</sequence>
<dbReference type="AlphaFoldDB" id="A0A1T3NIY3"/>
<organism evidence="1 2">
    <name type="scientific">Embleya scabrispora</name>
    <dbReference type="NCBI Taxonomy" id="159449"/>
    <lineage>
        <taxon>Bacteria</taxon>
        <taxon>Bacillati</taxon>
        <taxon>Actinomycetota</taxon>
        <taxon>Actinomycetes</taxon>
        <taxon>Kitasatosporales</taxon>
        <taxon>Streptomycetaceae</taxon>
        <taxon>Embleya</taxon>
    </lineage>
</organism>